<dbReference type="CDD" id="cd00438">
    <property type="entry name" value="cupin_RmlC"/>
    <property type="match status" value="1"/>
</dbReference>
<organism evidence="8 9">
    <name type="scientific">Parasutterella muris</name>
    <dbReference type="NCBI Taxonomy" id="2565572"/>
    <lineage>
        <taxon>Bacteria</taxon>
        <taxon>Pseudomonadati</taxon>
        <taxon>Pseudomonadota</taxon>
        <taxon>Betaproteobacteria</taxon>
        <taxon>Burkholderiales</taxon>
        <taxon>Sutterellaceae</taxon>
        <taxon>Parasutterella</taxon>
    </lineage>
</organism>
<keyword evidence="9" id="KW-1185">Reference proteome</keyword>
<dbReference type="InterPro" id="IPR011051">
    <property type="entry name" value="RmlC_Cupin_sf"/>
</dbReference>
<accession>A0A6L6YH95</accession>
<comment type="subunit">
    <text evidence="7">Homodimer.</text>
</comment>
<dbReference type="NCBIfam" id="TIGR01221">
    <property type="entry name" value="rmlC"/>
    <property type="match status" value="1"/>
</dbReference>
<proteinExistence type="inferred from homology"/>
<dbReference type="EC" id="5.1.3.13" evidence="3 7"/>
<comment type="pathway">
    <text evidence="7">Carbohydrate biosynthesis; dTDP-L-rhamnose biosynthesis.</text>
</comment>
<dbReference type="GO" id="GO:0008830">
    <property type="term" value="F:dTDP-4-dehydrorhamnose 3,5-epimerase activity"/>
    <property type="evidence" value="ECO:0007669"/>
    <property type="project" value="UniProtKB-UniRule"/>
</dbReference>
<evidence type="ECO:0000256" key="6">
    <source>
        <dbReference type="PIRSR" id="PIRSR600888-3"/>
    </source>
</evidence>
<dbReference type="OrthoDB" id="9800680at2"/>
<dbReference type="SUPFAM" id="SSF51182">
    <property type="entry name" value="RmlC-like cupins"/>
    <property type="match status" value="1"/>
</dbReference>
<dbReference type="GO" id="GO:0005829">
    <property type="term" value="C:cytosol"/>
    <property type="evidence" value="ECO:0007669"/>
    <property type="project" value="TreeGrafter"/>
</dbReference>
<comment type="similarity">
    <text evidence="7">Belongs to the dTDP-4-dehydrorhamnose 3,5-epimerase family.</text>
</comment>
<feature type="active site" description="Proton acceptor" evidence="5">
    <location>
        <position position="61"/>
    </location>
</feature>
<evidence type="ECO:0000256" key="3">
    <source>
        <dbReference type="ARBA" id="ARBA00012098"/>
    </source>
</evidence>
<evidence type="ECO:0000256" key="2">
    <source>
        <dbReference type="ARBA" id="ARBA00001997"/>
    </source>
</evidence>
<evidence type="ECO:0000313" key="8">
    <source>
        <dbReference type="EMBL" id="MVX56212.1"/>
    </source>
</evidence>
<dbReference type="Proteomes" id="UP000472580">
    <property type="component" value="Unassembled WGS sequence"/>
</dbReference>
<protein>
    <recommendedName>
        <fullName evidence="4 7">dTDP-4-dehydrorhamnose 3,5-epimerase</fullName>
        <ecNumber evidence="3 7">5.1.3.13</ecNumber>
    </recommendedName>
    <alternativeName>
        <fullName evidence="7">Thymidine diphospho-4-keto-rhamnose 3,5-epimerase</fullName>
    </alternativeName>
</protein>
<evidence type="ECO:0000256" key="7">
    <source>
        <dbReference type="RuleBase" id="RU364069"/>
    </source>
</evidence>
<comment type="function">
    <text evidence="2 7">Catalyzes the epimerization of the C3' and C5'positions of dTDP-6-deoxy-D-xylo-4-hexulose, forming dTDP-6-deoxy-L-lyxo-4-hexulose.</text>
</comment>
<evidence type="ECO:0000313" key="9">
    <source>
        <dbReference type="Proteomes" id="UP000472580"/>
    </source>
</evidence>
<dbReference type="Pfam" id="PF00908">
    <property type="entry name" value="dTDP_sugar_isom"/>
    <property type="match status" value="1"/>
</dbReference>
<evidence type="ECO:0000256" key="5">
    <source>
        <dbReference type="PIRSR" id="PIRSR600888-1"/>
    </source>
</evidence>
<dbReference type="UniPathway" id="UPA00124"/>
<dbReference type="RefSeq" id="WP_160334648.1">
    <property type="nucleotide sequence ID" value="NZ_WSRP01000007.1"/>
</dbReference>
<comment type="caution">
    <text evidence="8">The sequence shown here is derived from an EMBL/GenBank/DDBJ whole genome shotgun (WGS) entry which is preliminary data.</text>
</comment>
<name>A0A6L6YH95_9BURK</name>
<dbReference type="AlphaFoldDB" id="A0A6L6YH95"/>
<dbReference type="PANTHER" id="PTHR21047:SF2">
    <property type="entry name" value="THYMIDINE DIPHOSPHO-4-KETO-RHAMNOSE 3,5-EPIMERASE"/>
    <property type="match status" value="1"/>
</dbReference>
<dbReference type="InterPro" id="IPR000888">
    <property type="entry name" value="RmlC-like"/>
</dbReference>
<dbReference type="GO" id="GO:0000271">
    <property type="term" value="P:polysaccharide biosynthetic process"/>
    <property type="evidence" value="ECO:0007669"/>
    <property type="project" value="TreeGrafter"/>
</dbReference>
<dbReference type="GO" id="GO:0019305">
    <property type="term" value="P:dTDP-rhamnose biosynthetic process"/>
    <property type="evidence" value="ECO:0007669"/>
    <property type="project" value="UniProtKB-UniRule"/>
</dbReference>
<gene>
    <name evidence="8" type="primary">rfbC</name>
    <name evidence="8" type="ORF">E5987_03200</name>
</gene>
<keyword evidence="7 8" id="KW-0413">Isomerase</keyword>
<feature type="active site" description="Proton donor" evidence="5">
    <location>
        <position position="130"/>
    </location>
</feature>
<dbReference type="InterPro" id="IPR014710">
    <property type="entry name" value="RmlC-like_jellyroll"/>
</dbReference>
<dbReference type="EMBL" id="WSRP01000007">
    <property type="protein sequence ID" value="MVX56212.1"/>
    <property type="molecule type" value="Genomic_DNA"/>
</dbReference>
<comment type="catalytic activity">
    <reaction evidence="1 7">
        <text>dTDP-4-dehydro-6-deoxy-alpha-D-glucose = dTDP-4-dehydro-beta-L-rhamnose</text>
        <dbReference type="Rhea" id="RHEA:16969"/>
        <dbReference type="ChEBI" id="CHEBI:57649"/>
        <dbReference type="ChEBI" id="CHEBI:62830"/>
        <dbReference type="EC" id="5.1.3.13"/>
    </reaction>
</comment>
<evidence type="ECO:0000256" key="4">
    <source>
        <dbReference type="ARBA" id="ARBA00019595"/>
    </source>
</evidence>
<feature type="site" description="Participates in a stacking interaction with the thymidine ring of dTDP-4-oxo-6-deoxyglucose" evidence="6">
    <location>
        <position position="136"/>
    </location>
</feature>
<sequence length="180" mass="20420">MNVIASDLSGVLEIRPKVFSDERGFFVETWQSEHYCSLGLPERFVQDNHSFSVKGTLRGLHFQKKFPQGKLIYAVTGEVFDVVVDIRRDSPTFGSWCSFRLSEKRCNQLWIPPGFAHGFLTLSPSAHIIYKCTDFYHPEDEGSICWNDPTLSISWPICDSPLLSKKDAAAPRFSEALKSL</sequence>
<dbReference type="PANTHER" id="PTHR21047">
    <property type="entry name" value="DTDP-6-DEOXY-D-GLUCOSE-3,5 EPIMERASE"/>
    <property type="match status" value="1"/>
</dbReference>
<evidence type="ECO:0000256" key="1">
    <source>
        <dbReference type="ARBA" id="ARBA00001298"/>
    </source>
</evidence>
<reference evidence="8 9" key="1">
    <citation type="submission" date="2019-12" db="EMBL/GenBank/DDBJ databases">
        <title>Microbes associate with the intestines of laboratory mice.</title>
        <authorList>
            <person name="Navarre W."/>
            <person name="Wong E."/>
        </authorList>
    </citation>
    <scope>NUCLEOTIDE SEQUENCE [LARGE SCALE GENOMIC DNA]</scope>
    <source>
        <strain evidence="8 9">NM82_D38</strain>
    </source>
</reference>
<dbReference type="Gene3D" id="2.60.120.10">
    <property type="entry name" value="Jelly Rolls"/>
    <property type="match status" value="1"/>
</dbReference>